<accession>A0A8A4TQL6</accession>
<feature type="domain" description="ABC transmembrane type-1" evidence="8">
    <location>
        <begin position="77"/>
        <end position="253"/>
    </location>
</feature>
<dbReference type="KEGG" id="scor:J3U87_05210"/>
<dbReference type="Pfam" id="PF00528">
    <property type="entry name" value="BPD_transp_1"/>
    <property type="match status" value="1"/>
</dbReference>
<dbReference type="Proteomes" id="UP000663929">
    <property type="component" value="Chromosome"/>
</dbReference>
<evidence type="ECO:0000313" key="9">
    <source>
        <dbReference type="EMBL" id="QTD51850.1"/>
    </source>
</evidence>
<evidence type="ECO:0000256" key="6">
    <source>
        <dbReference type="ARBA" id="ARBA00023136"/>
    </source>
</evidence>
<evidence type="ECO:0000256" key="4">
    <source>
        <dbReference type="ARBA" id="ARBA00022692"/>
    </source>
</evidence>
<dbReference type="Gene3D" id="1.10.3720.10">
    <property type="entry name" value="MetI-like"/>
    <property type="match status" value="1"/>
</dbReference>
<comment type="similarity">
    <text evidence="7">Belongs to the binding-protein-dependent transport system permease family.</text>
</comment>
<evidence type="ECO:0000313" key="10">
    <source>
        <dbReference type="Proteomes" id="UP000663929"/>
    </source>
</evidence>
<dbReference type="AlphaFoldDB" id="A0A8A4TQL6"/>
<dbReference type="PANTHER" id="PTHR30151:SF0">
    <property type="entry name" value="ABC TRANSPORTER PERMEASE PROTEIN MJ0413-RELATED"/>
    <property type="match status" value="1"/>
</dbReference>
<name>A0A8A4TQL6_SULCO</name>
<dbReference type="PANTHER" id="PTHR30151">
    <property type="entry name" value="ALKANE SULFONATE ABC TRANSPORTER-RELATED, MEMBRANE SUBUNIT"/>
    <property type="match status" value="1"/>
</dbReference>
<keyword evidence="3" id="KW-1003">Cell membrane</keyword>
<gene>
    <name evidence="9" type="ORF">J3U87_05210</name>
</gene>
<dbReference type="RefSeq" id="WP_237381969.1">
    <property type="nucleotide sequence ID" value="NZ_CP071793.1"/>
</dbReference>
<comment type="subcellular location">
    <subcellularLocation>
        <location evidence="1 7">Cell membrane</location>
        <topology evidence="1 7">Multi-pass membrane protein</topology>
    </subcellularLocation>
</comment>
<evidence type="ECO:0000256" key="7">
    <source>
        <dbReference type="RuleBase" id="RU363032"/>
    </source>
</evidence>
<dbReference type="SUPFAM" id="SSF161098">
    <property type="entry name" value="MetI-like"/>
    <property type="match status" value="1"/>
</dbReference>
<feature type="transmembrane region" description="Helical" evidence="7">
    <location>
        <begin position="81"/>
        <end position="100"/>
    </location>
</feature>
<dbReference type="EMBL" id="CP071793">
    <property type="protein sequence ID" value="QTD51850.1"/>
    <property type="molecule type" value="Genomic_DNA"/>
</dbReference>
<reference evidence="9" key="1">
    <citation type="submission" date="2021-03" db="EMBL/GenBank/DDBJ databases">
        <title>Acanthopleuribacteraceae sp. M133.</title>
        <authorList>
            <person name="Wang G."/>
        </authorList>
    </citation>
    <scope>NUCLEOTIDE SEQUENCE</scope>
    <source>
        <strain evidence="9">M133</strain>
    </source>
</reference>
<dbReference type="GO" id="GO:0055085">
    <property type="term" value="P:transmembrane transport"/>
    <property type="evidence" value="ECO:0007669"/>
    <property type="project" value="InterPro"/>
</dbReference>
<protein>
    <submittedName>
        <fullName evidence="9">ABC transporter permease subunit</fullName>
    </submittedName>
</protein>
<evidence type="ECO:0000256" key="3">
    <source>
        <dbReference type="ARBA" id="ARBA00022475"/>
    </source>
</evidence>
<dbReference type="InterPro" id="IPR000515">
    <property type="entry name" value="MetI-like"/>
</dbReference>
<dbReference type="PROSITE" id="PS50928">
    <property type="entry name" value="ABC_TM1"/>
    <property type="match status" value="1"/>
</dbReference>
<dbReference type="CDD" id="cd06261">
    <property type="entry name" value="TM_PBP2"/>
    <property type="match status" value="1"/>
</dbReference>
<organism evidence="9 10">
    <name type="scientific">Sulfidibacter corallicola</name>
    <dbReference type="NCBI Taxonomy" id="2818388"/>
    <lineage>
        <taxon>Bacteria</taxon>
        <taxon>Pseudomonadati</taxon>
        <taxon>Acidobacteriota</taxon>
        <taxon>Holophagae</taxon>
        <taxon>Acanthopleuribacterales</taxon>
        <taxon>Acanthopleuribacteraceae</taxon>
        <taxon>Sulfidibacter</taxon>
    </lineage>
</organism>
<dbReference type="InterPro" id="IPR035906">
    <property type="entry name" value="MetI-like_sf"/>
</dbReference>
<proteinExistence type="inferred from homology"/>
<dbReference type="GO" id="GO:0005886">
    <property type="term" value="C:plasma membrane"/>
    <property type="evidence" value="ECO:0007669"/>
    <property type="project" value="UniProtKB-SubCell"/>
</dbReference>
<sequence length="267" mass="30147">MFNMYWKPSPLQSALLSSALFLICIGAYLFVSHQRHQENPSDKIMPTVSKIADGVQRTAFETDRKGEYRLWIDTWASFKRFGISLGLMGFAILLGLYMGLFPVVEALFYRFMLFFDKVPALALLPILFIVFGLGEVSKVSLIVLGVFPTIALDTYLRAKAVPGEQLIKARTLGASNLGITFRVVLPQIMPDVLNTIRLNFKAMVLFLIAGESLAASVGLGYRIFVVRRYIAMDIIIPYVLWMSLLAFTADLLVRLWIKKGYAWHRAH</sequence>
<keyword evidence="2 7" id="KW-0813">Transport</keyword>
<evidence type="ECO:0000259" key="8">
    <source>
        <dbReference type="PROSITE" id="PS50928"/>
    </source>
</evidence>
<evidence type="ECO:0000256" key="2">
    <source>
        <dbReference type="ARBA" id="ARBA00022448"/>
    </source>
</evidence>
<feature type="transmembrane region" description="Helical" evidence="7">
    <location>
        <begin position="120"/>
        <end position="147"/>
    </location>
</feature>
<feature type="transmembrane region" description="Helical" evidence="7">
    <location>
        <begin position="12"/>
        <end position="31"/>
    </location>
</feature>
<feature type="transmembrane region" description="Helical" evidence="7">
    <location>
        <begin position="203"/>
        <end position="223"/>
    </location>
</feature>
<feature type="transmembrane region" description="Helical" evidence="7">
    <location>
        <begin position="235"/>
        <end position="257"/>
    </location>
</feature>
<keyword evidence="4 7" id="KW-0812">Transmembrane</keyword>
<evidence type="ECO:0000256" key="5">
    <source>
        <dbReference type="ARBA" id="ARBA00022989"/>
    </source>
</evidence>
<keyword evidence="10" id="KW-1185">Reference proteome</keyword>
<evidence type="ECO:0000256" key="1">
    <source>
        <dbReference type="ARBA" id="ARBA00004651"/>
    </source>
</evidence>
<keyword evidence="5 7" id="KW-1133">Transmembrane helix</keyword>
<keyword evidence="6 7" id="KW-0472">Membrane</keyword>